<dbReference type="GO" id="GO:0016020">
    <property type="term" value="C:membrane"/>
    <property type="evidence" value="ECO:0007669"/>
    <property type="project" value="InterPro"/>
</dbReference>
<keyword evidence="1" id="KW-1133">Transmembrane helix</keyword>
<evidence type="ECO:0000313" key="3">
    <source>
        <dbReference type="EMBL" id="GAI97072.1"/>
    </source>
</evidence>
<sequence length="157" mass="17704">HSNKGKYYLFKFTNILGVLLALGSTVIWSLFWIYNIKDKRDYVAKLFLNFVFGFIFILIATPLFSKISIPDMRGLLGAGYVGLFEMGITFIFWLKALQLSRTTAKVANLIYLSPFISLIIINRIVGENILVSTVIGLILIVTGIIVQQYTARTRVSS</sequence>
<dbReference type="AlphaFoldDB" id="X1SVJ3"/>
<feature type="non-terminal residue" evidence="3">
    <location>
        <position position="1"/>
    </location>
</feature>
<feature type="transmembrane region" description="Helical" evidence="1">
    <location>
        <begin position="106"/>
        <end position="125"/>
    </location>
</feature>
<protein>
    <recommendedName>
        <fullName evidence="2">EamA domain-containing protein</fullName>
    </recommendedName>
</protein>
<evidence type="ECO:0000259" key="2">
    <source>
        <dbReference type="Pfam" id="PF00892"/>
    </source>
</evidence>
<gene>
    <name evidence="3" type="ORF">S12H4_31331</name>
</gene>
<feature type="transmembrane region" description="Helical" evidence="1">
    <location>
        <begin position="46"/>
        <end position="69"/>
    </location>
</feature>
<dbReference type="EMBL" id="BARW01018277">
    <property type="protein sequence ID" value="GAI97072.1"/>
    <property type="molecule type" value="Genomic_DNA"/>
</dbReference>
<keyword evidence="1" id="KW-0812">Transmembrane</keyword>
<reference evidence="3" key="1">
    <citation type="journal article" date="2014" name="Front. Microbiol.">
        <title>High frequency of phylogenetically diverse reductive dehalogenase-homologous genes in deep subseafloor sedimentary metagenomes.</title>
        <authorList>
            <person name="Kawai M."/>
            <person name="Futagami T."/>
            <person name="Toyoda A."/>
            <person name="Takaki Y."/>
            <person name="Nishi S."/>
            <person name="Hori S."/>
            <person name="Arai W."/>
            <person name="Tsubouchi T."/>
            <person name="Morono Y."/>
            <person name="Uchiyama I."/>
            <person name="Ito T."/>
            <person name="Fujiyama A."/>
            <person name="Inagaki F."/>
            <person name="Takami H."/>
        </authorList>
    </citation>
    <scope>NUCLEOTIDE SEQUENCE</scope>
    <source>
        <strain evidence="3">Expedition CK06-06</strain>
    </source>
</reference>
<dbReference type="Pfam" id="PF00892">
    <property type="entry name" value="EamA"/>
    <property type="match status" value="1"/>
</dbReference>
<organism evidence="3">
    <name type="scientific">marine sediment metagenome</name>
    <dbReference type="NCBI Taxonomy" id="412755"/>
    <lineage>
        <taxon>unclassified sequences</taxon>
        <taxon>metagenomes</taxon>
        <taxon>ecological metagenomes</taxon>
    </lineage>
</organism>
<dbReference type="InterPro" id="IPR000620">
    <property type="entry name" value="EamA_dom"/>
</dbReference>
<evidence type="ECO:0000256" key="1">
    <source>
        <dbReference type="SAM" id="Phobius"/>
    </source>
</evidence>
<feature type="transmembrane region" description="Helical" evidence="1">
    <location>
        <begin position="12"/>
        <end position="34"/>
    </location>
</feature>
<dbReference type="InterPro" id="IPR037185">
    <property type="entry name" value="EmrE-like"/>
</dbReference>
<feature type="domain" description="EamA" evidence="2">
    <location>
        <begin position="16"/>
        <end position="146"/>
    </location>
</feature>
<proteinExistence type="predicted"/>
<comment type="caution">
    <text evidence="3">The sequence shown here is derived from an EMBL/GenBank/DDBJ whole genome shotgun (WGS) entry which is preliminary data.</text>
</comment>
<dbReference type="SUPFAM" id="SSF103481">
    <property type="entry name" value="Multidrug resistance efflux transporter EmrE"/>
    <property type="match status" value="1"/>
</dbReference>
<keyword evidence="1" id="KW-0472">Membrane</keyword>
<feature type="transmembrane region" description="Helical" evidence="1">
    <location>
        <begin position="131"/>
        <end position="151"/>
    </location>
</feature>
<name>X1SVJ3_9ZZZZ</name>
<feature type="transmembrane region" description="Helical" evidence="1">
    <location>
        <begin position="75"/>
        <end position="94"/>
    </location>
</feature>
<accession>X1SVJ3</accession>